<dbReference type="Proteomes" id="UP001175271">
    <property type="component" value="Unassembled WGS sequence"/>
</dbReference>
<name>A0AA39LZL3_9BILA</name>
<feature type="chain" id="PRO_5041222362" description="C-type lectin domain-containing protein" evidence="1">
    <location>
        <begin position="20"/>
        <end position="123"/>
    </location>
</feature>
<evidence type="ECO:0000313" key="2">
    <source>
        <dbReference type="EMBL" id="KAK0415129.1"/>
    </source>
</evidence>
<dbReference type="EMBL" id="JAUCMV010000002">
    <property type="protein sequence ID" value="KAK0415129.1"/>
    <property type="molecule type" value="Genomic_DNA"/>
</dbReference>
<comment type="caution">
    <text evidence="2">The sequence shown here is derived from an EMBL/GenBank/DDBJ whole genome shotgun (WGS) entry which is preliminary data.</text>
</comment>
<evidence type="ECO:0000313" key="3">
    <source>
        <dbReference type="Proteomes" id="UP001175271"/>
    </source>
</evidence>
<organism evidence="2 3">
    <name type="scientific">Steinernema hermaphroditum</name>
    <dbReference type="NCBI Taxonomy" id="289476"/>
    <lineage>
        <taxon>Eukaryota</taxon>
        <taxon>Metazoa</taxon>
        <taxon>Ecdysozoa</taxon>
        <taxon>Nematoda</taxon>
        <taxon>Chromadorea</taxon>
        <taxon>Rhabditida</taxon>
        <taxon>Tylenchina</taxon>
        <taxon>Panagrolaimomorpha</taxon>
        <taxon>Strongyloidoidea</taxon>
        <taxon>Steinernematidae</taxon>
        <taxon>Steinernema</taxon>
    </lineage>
</organism>
<keyword evidence="3" id="KW-1185">Reference proteome</keyword>
<protein>
    <recommendedName>
        <fullName evidence="4">C-type lectin domain-containing protein</fullName>
    </recommendedName>
</protein>
<sequence>MKRAGCLLLFSSIIHFQLAGAIIARYMGEKWSITGAELSATTENGYTECYVRAVGLNASSFKFNTQSKACTPIGKVYGPWPNSDKNLRTYFLYKEKKDNLCEGDVVADVREANAQHAGGSWLG</sequence>
<evidence type="ECO:0008006" key="4">
    <source>
        <dbReference type="Google" id="ProtNLM"/>
    </source>
</evidence>
<keyword evidence="1" id="KW-0732">Signal</keyword>
<feature type="signal peptide" evidence="1">
    <location>
        <begin position="1"/>
        <end position="19"/>
    </location>
</feature>
<accession>A0AA39LZL3</accession>
<reference evidence="2" key="1">
    <citation type="submission" date="2023-06" db="EMBL/GenBank/DDBJ databases">
        <title>Genomic analysis of the entomopathogenic nematode Steinernema hermaphroditum.</title>
        <authorList>
            <person name="Schwarz E.M."/>
            <person name="Heppert J.K."/>
            <person name="Baniya A."/>
            <person name="Schwartz H.T."/>
            <person name="Tan C.-H."/>
            <person name="Antoshechkin I."/>
            <person name="Sternberg P.W."/>
            <person name="Goodrich-Blair H."/>
            <person name="Dillman A.R."/>
        </authorList>
    </citation>
    <scope>NUCLEOTIDE SEQUENCE</scope>
    <source>
        <strain evidence="2">PS9179</strain>
        <tissue evidence="2">Whole animal</tissue>
    </source>
</reference>
<proteinExistence type="predicted"/>
<evidence type="ECO:0000256" key="1">
    <source>
        <dbReference type="SAM" id="SignalP"/>
    </source>
</evidence>
<gene>
    <name evidence="2" type="ORF">QR680_011786</name>
</gene>
<dbReference type="AlphaFoldDB" id="A0AA39LZL3"/>